<keyword evidence="2" id="KW-0012">Acyltransferase</keyword>
<dbReference type="AlphaFoldDB" id="A0A7W7MAE8"/>
<evidence type="ECO:0000256" key="2">
    <source>
        <dbReference type="ARBA" id="ARBA00023315"/>
    </source>
</evidence>
<evidence type="ECO:0000259" key="3">
    <source>
        <dbReference type="PROSITE" id="PS51186"/>
    </source>
</evidence>
<sequence length="166" mass="18327">MDIRECVAEDVERLERWRPTGRTRGHAARFARQAAGAGSFLIAWSAEGPLGSCELLWTGPKEPAVRAAFACPEINGLQVWPPHHQGRGVGTALLAEAERRARHRGLPLIGLGVADDNPRAAALYLRLGYTMTECRYVDHWHYLDDAGARHDEADPCIWLVKKLPAG</sequence>
<dbReference type="PROSITE" id="PS51186">
    <property type="entry name" value="GNAT"/>
    <property type="match status" value="1"/>
</dbReference>
<dbReference type="InterPro" id="IPR016181">
    <property type="entry name" value="Acyl_CoA_acyltransferase"/>
</dbReference>
<protein>
    <submittedName>
        <fullName evidence="4">GNAT superfamily N-acetyltransferase</fullName>
    </submittedName>
</protein>
<evidence type="ECO:0000256" key="1">
    <source>
        <dbReference type="ARBA" id="ARBA00022679"/>
    </source>
</evidence>
<accession>A0A7W7MAE8</accession>
<keyword evidence="5" id="KW-1185">Reference proteome</keyword>
<dbReference type="PANTHER" id="PTHR43877:SF2">
    <property type="entry name" value="AMINOALKYLPHOSPHONATE N-ACETYLTRANSFERASE-RELATED"/>
    <property type="match status" value="1"/>
</dbReference>
<gene>
    <name evidence="4" type="ORF">BJY16_006428</name>
</gene>
<proteinExistence type="predicted"/>
<dbReference type="EMBL" id="JACHNB010000001">
    <property type="protein sequence ID" value="MBB4742969.1"/>
    <property type="molecule type" value="Genomic_DNA"/>
</dbReference>
<dbReference type="InterPro" id="IPR000182">
    <property type="entry name" value="GNAT_dom"/>
</dbReference>
<name>A0A7W7MAE8_9ACTN</name>
<reference evidence="4 5" key="1">
    <citation type="submission" date="2020-08" db="EMBL/GenBank/DDBJ databases">
        <title>Sequencing the genomes of 1000 actinobacteria strains.</title>
        <authorList>
            <person name="Klenk H.-P."/>
        </authorList>
    </citation>
    <scope>NUCLEOTIDE SEQUENCE [LARGE SCALE GENOMIC DNA]</scope>
    <source>
        <strain evidence="4 5">DSM 45809</strain>
    </source>
</reference>
<dbReference type="GO" id="GO:0016747">
    <property type="term" value="F:acyltransferase activity, transferring groups other than amino-acyl groups"/>
    <property type="evidence" value="ECO:0007669"/>
    <property type="project" value="InterPro"/>
</dbReference>
<dbReference type="InterPro" id="IPR050832">
    <property type="entry name" value="Bact_Acetyltransf"/>
</dbReference>
<keyword evidence="1 4" id="KW-0808">Transferase</keyword>
<dbReference type="SUPFAM" id="SSF55729">
    <property type="entry name" value="Acyl-CoA N-acyltransferases (Nat)"/>
    <property type="match status" value="1"/>
</dbReference>
<comment type="caution">
    <text evidence="4">The sequence shown here is derived from an EMBL/GenBank/DDBJ whole genome shotgun (WGS) entry which is preliminary data.</text>
</comment>
<evidence type="ECO:0000313" key="4">
    <source>
        <dbReference type="EMBL" id="MBB4742969.1"/>
    </source>
</evidence>
<dbReference type="Gene3D" id="3.40.630.30">
    <property type="match status" value="1"/>
</dbReference>
<dbReference type="Proteomes" id="UP000546162">
    <property type="component" value="Unassembled WGS sequence"/>
</dbReference>
<dbReference type="PANTHER" id="PTHR43877">
    <property type="entry name" value="AMINOALKYLPHOSPHONATE N-ACETYLTRANSFERASE-RELATED-RELATED"/>
    <property type="match status" value="1"/>
</dbReference>
<feature type="domain" description="N-acetyltransferase" evidence="3">
    <location>
        <begin position="1"/>
        <end position="164"/>
    </location>
</feature>
<dbReference type="CDD" id="cd04301">
    <property type="entry name" value="NAT_SF"/>
    <property type="match status" value="1"/>
</dbReference>
<evidence type="ECO:0000313" key="5">
    <source>
        <dbReference type="Proteomes" id="UP000546162"/>
    </source>
</evidence>
<dbReference type="Pfam" id="PF00583">
    <property type="entry name" value="Acetyltransf_1"/>
    <property type="match status" value="1"/>
</dbReference>
<organism evidence="4 5">
    <name type="scientific">Actinoplanes octamycinicus</name>
    <dbReference type="NCBI Taxonomy" id="135948"/>
    <lineage>
        <taxon>Bacteria</taxon>
        <taxon>Bacillati</taxon>
        <taxon>Actinomycetota</taxon>
        <taxon>Actinomycetes</taxon>
        <taxon>Micromonosporales</taxon>
        <taxon>Micromonosporaceae</taxon>
        <taxon>Actinoplanes</taxon>
    </lineage>
</organism>
<dbReference type="RefSeq" id="WP_185043265.1">
    <property type="nucleotide sequence ID" value="NZ_BAABFG010000005.1"/>
</dbReference>